<keyword evidence="10" id="KW-1185">Reference proteome</keyword>
<evidence type="ECO:0000256" key="4">
    <source>
        <dbReference type="ARBA" id="ARBA00022490"/>
    </source>
</evidence>
<dbReference type="EMBL" id="JAHUTI010062444">
    <property type="protein sequence ID" value="MED6252760.1"/>
    <property type="molecule type" value="Genomic_DNA"/>
</dbReference>
<dbReference type="PRINTS" id="PR01862">
    <property type="entry name" value="BCL2FAMILY"/>
</dbReference>
<evidence type="ECO:0000256" key="1">
    <source>
        <dbReference type="ARBA" id="ARBA00004123"/>
    </source>
</evidence>
<dbReference type="Pfam" id="PF00452">
    <property type="entry name" value="Bcl-2"/>
    <property type="match status" value="1"/>
</dbReference>
<dbReference type="CDD" id="cd06845">
    <property type="entry name" value="Bcl-2_like"/>
    <property type="match status" value="1"/>
</dbReference>
<comment type="caution">
    <text evidence="9">The sequence shown here is derived from an EMBL/GenBank/DDBJ whole genome shotgun (WGS) entry which is preliminary data.</text>
</comment>
<dbReference type="PRINTS" id="PR01866">
    <property type="entry name" value="APOPREGMCL1"/>
</dbReference>
<reference evidence="9 10" key="1">
    <citation type="submission" date="2021-07" db="EMBL/GenBank/DDBJ databases">
        <authorList>
            <person name="Palmer J.M."/>
        </authorList>
    </citation>
    <scope>NUCLEOTIDE SEQUENCE [LARGE SCALE GENOMIC DNA]</scope>
    <source>
        <strain evidence="9 10">AT_MEX2019</strain>
        <tissue evidence="9">Muscle</tissue>
    </source>
</reference>
<dbReference type="InterPro" id="IPR002475">
    <property type="entry name" value="Bcl2-like"/>
</dbReference>
<proteinExistence type="inferred from homology"/>
<dbReference type="SUPFAM" id="SSF56854">
    <property type="entry name" value="Bcl-2 inhibitors of programmed cell death"/>
    <property type="match status" value="1"/>
</dbReference>
<keyword evidence="7" id="KW-0472">Membrane</keyword>
<dbReference type="PANTHER" id="PTHR11256:SF46">
    <property type="entry name" value="INDUCED MYELOID LEUKEMIA CELL DIFFERENTIATION PROTEIN MCL-1"/>
    <property type="match status" value="1"/>
</dbReference>
<dbReference type="InterPro" id="IPR013281">
    <property type="entry name" value="Apop_reg_Mc1"/>
</dbReference>
<gene>
    <name evidence="9" type="ORF">ATANTOWER_016628</name>
</gene>
<evidence type="ECO:0000256" key="7">
    <source>
        <dbReference type="SAM" id="Phobius"/>
    </source>
</evidence>
<dbReference type="SMART" id="SM00337">
    <property type="entry name" value="BCL"/>
    <property type="match status" value="1"/>
</dbReference>
<organism evidence="9 10">
    <name type="scientific">Ataeniobius toweri</name>
    <dbReference type="NCBI Taxonomy" id="208326"/>
    <lineage>
        <taxon>Eukaryota</taxon>
        <taxon>Metazoa</taxon>
        <taxon>Chordata</taxon>
        <taxon>Craniata</taxon>
        <taxon>Vertebrata</taxon>
        <taxon>Euteleostomi</taxon>
        <taxon>Actinopterygii</taxon>
        <taxon>Neopterygii</taxon>
        <taxon>Teleostei</taxon>
        <taxon>Neoteleostei</taxon>
        <taxon>Acanthomorphata</taxon>
        <taxon>Ovalentaria</taxon>
        <taxon>Atherinomorphae</taxon>
        <taxon>Cyprinodontiformes</taxon>
        <taxon>Goodeidae</taxon>
        <taxon>Ataeniobius</taxon>
    </lineage>
</organism>
<dbReference type="PANTHER" id="PTHR11256">
    <property type="entry name" value="BCL-2 RELATED"/>
    <property type="match status" value="1"/>
</dbReference>
<keyword evidence="7" id="KW-0812">Transmembrane</keyword>
<name>A0ABU7BT61_9TELE</name>
<keyword evidence="6" id="KW-0539">Nucleus</keyword>
<accession>A0ABU7BT61</accession>
<dbReference type="PROSITE" id="PS50062">
    <property type="entry name" value="BCL2_FAMILY"/>
    <property type="match status" value="1"/>
</dbReference>
<protein>
    <recommendedName>
        <fullName evidence="8">Bcl-2 Bcl-2 homology region 1-3 domain-containing protein</fullName>
    </recommendedName>
</protein>
<keyword evidence="4" id="KW-0963">Cytoplasm</keyword>
<sequence length="238" mass="26532">MSAKPTSASMNSLNINFMKRRLMIPGVPPLNGYVGKSLPVNGSLPCTPELELDSETDISQGHTGNAALDNNTRELIGSFLRDFTGLSRQRWRQSKPVSTMIRVVENDLSKHRYTYNGMIKKLAMDNKSDDMGFVSTVAKSLFSDRTTNWGQIVSLVAFGAVVCQDLKERNREHCVELVSQKISTYLLTNQWDWLAKNNSWDGFVEFFKEADPEATVRKTLMAFIGAAGIGASLAFLIR</sequence>
<dbReference type="InterPro" id="IPR026298">
    <property type="entry name" value="Bcl-2_fam"/>
</dbReference>
<evidence type="ECO:0000256" key="2">
    <source>
        <dbReference type="ARBA" id="ARBA00004496"/>
    </source>
</evidence>
<evidence type="ECO:0000313" key="10">
    <source>
        <dbReference type="Proteomes" id="UP001345963"/>
    </source>
</evidence>
<dbReference type="InterPro" id="IPR036834">
    <property type="entry name" value="Bcl-2-like_sf"/>
</dbReference>
<comment type="subcellular location">
    <subcellularLocation>
        <location evidence="2">Cytoplasm</location>
    </subcellularLocation>
    <subcellularLocation>
        <location evidence="1">Nucleus</location>
    </subcellularLocation>
</comment>
<feature type="domain" description="Bcl-2 Bcl-2 homology region 1-3" evidence="8">
    <location>
        <begin position="101"/>
        <end position="200"/>
    </location>
</feature>
<evidence type="ECO:0000256" key="6">
    <source>
        <dbReference type="ARBA" id="ARBA00023242"/>
    </source>
</evidence>
<dbReference type="Gene3D" id="1.10.437.10">
    <property type="entry name" value="Blc2-like"/>
    <property type="match status" value="1"/>
</dbReference>
<keyword evidence="7" id="KW-1133">Transmembrane helix</keyword>
<comment type="similarity">
    <text evidence="3">Belongs to the Bcl-2 family.</text>
</comment>
<evidence type="ECO:0000256" key="3">
    <source>
        <dbReference type="ARBA" id="ARBA00009458"/>
    </source>
</evidence>
<keyword evidence="5" id="KW-0053">Apoptosis</keyword>
<evidence type="ECO:0000313" key="9">
    <source>
        <dbReference type="EMBL" id="MED6252760.1"/>
    </source>
</evidence>
<feature type="transmembrane region" description="Helical" evidence="7">
    <location>
        <begin position="220"/>
        <end position="237"/>
    </location>
</feature>
<evidence type="ECO:0000256" key="5">
    <source>
        <dbReference type="ARBA" id="ARBA00022703"/>
    </source>
</evidence>
<dbReference type="Proteomes" id="UP001345963">
    <property type="component" value="Unassembled WGS sequence"/>
</dbReference>
<dbReference type="InterPro" id="IPR046371">
    <property type="entry name" value="Bcl-2_BH1-3"/>
</dbReference>
<evidence type="ECO:0000259" key="8">
    <source>
        <dbReference type="SMART" id="SM00337"/>
    </source>
</evidence>